<dbReference type="Proteomes" id="UP000233551">
    <property type="component" value="Unassembled WGS sequence"/>
</dbReference>
<name>A0A2I0IYT5_PUNGR</name>
<keyword evidence="3" id="KW-1185">Reference proteome</keyword>
<gene>
    <name evidence="2" type="ORF">CRG98_030768</name>
</gene>
<dbReference type="AlphaFoldDB" id="A0A2I0IYT5"/>
<sequence length="155" mass="16766">MGSLQPGRLPSYLPPFIRIENMLGGGRGNLAGGYPTNPRALKQSGQTYVASPEGWRAGREPPARFDSLPSSPVFRIENRRRMEGTTRVGLRCQPSTPRARWPNSATSTEGSTVGEGAPCLVGPLPSPFVLQFEDAKANEVTELNGYRSSPKLGLR</sequence>
<protein>
    <submittedName>
        <fullName evidence="2">Uncharacterized protein</fullName>
    </submittedName>
</protein>
<reference evidence="2 3" key="1">
    <citation type="submission" date="2017-11" db="EMBL/GenBank/DDBJ databases">
        <title>De-novo sequencing of pomegranate (Punica granatum L.) genome.</title>
        <authorList>
            <person name="Akparov Z."/>
            <person name="Amiraslanov A."/>
            <person name="Hajiyeva S."/>
            <person name="Abbasov M."/>
            <person name="Kaur K."/>
            <person name="Hamwieh A."/>
            <person name="Solovyev V."/>
            <person name="Salamov A."/>
            <person name="Braich B."/>
            <person name="Kosarev P."/>
            <person name="Mahmoud A."/>
            <person name="Hajiyev E."/>
            <person name="Babayeva S."/>
            <person name="Izzatullayeva V."/>
            <person name="Mammadov A."/>
            <person name="Mammadov A."/>
            <person name="Sharifova S."/>
            <person name="Ojaghi J."/>
            <person name="Eynullazada K."/>
            <person name="Bayramov B."/>
            <person name="Abdulazimova A."/>
            <person name="Shahmuradov I."/>
        </authorList>
    </citation>
    <scope>NUCLEOTIDE SEQUENCE [LARGE SCALE GENOMIC DNA]</scope>
    <source>
        <strain evidence="3">cv. AG2017</strain>
        <tissue evidence="2">Leaf</tissue>
    </source>
</reference>
<accession>A0A2I0IYT5</accession>
<dbReference type="EMBL" id="PGOL01002323">
    <property type="protein sequence ID" value="PKI48830.1"/>
    <property type="molecule type" value="Genomic_DNA"/>
</dbReference>
<proteinExistence type="predicted"/>
<feature type="region of interest" description="Disordered" evidence="1">
    <location>
        <begin position="45"/>
        <end position="70"/>
    </location>
</feature>
<evidence type="ECO:0000313" key="3">
    <source>
        <dbReference type="Proteomes" id="UP000233551"/>
    </source>
</evidence>
<feature type="region of interest" description="Disordered" evidence="1">
    <location>
        <begin position="82"/>
        <end position="118"/>
    </location>
</feature>
<evidence type="ECO:0000256" key="1">
    <source>
        <dbReference type="SAM" id="MobiDB-lite"/>
    </source>
</evidence>
<evidence type="ECO:0000313" key="2">
    <source>
        <dbReference type="EMBL" id="PKI48830.1"/>
    </source>
</evidence>
<organism evidence="2 3">
    <name type="scientific">Punica granatum</name>
    <name type="common">Pomegranate</name>
    <dbReference type="NCBI Taxonomy" id="22663"/>
    <lineage>
        <taxon>Eukaryota</taxon>
        <taxon>Viridiplantae</taxon>
        <taxon>Streptophyta</taxon>
        <taxon>Embryophyta</taxon>
        <taxon>Tracheophyta</taxon>
        <taxon>Spermatophyta</taxon>
        <taxon>Magnoliopsida</taxon>
        <taxon>eudicotyledons</taxon>
        <taxon>Gunneridae</taxon>
        <taxon>Pentapetalae</taxon>
        <taxon>rosids</taxon>
        <taxon>malvids</taxon>
        <taxon>Myrtales</taxon>
        <taxon>Lythraceae</taxon>
        <taxon>Punica</taxon>
    </lineage>
</organism>
<comment type="caution">
    <text evidence="2">The sequence shown here is derived from an EMBL/GenBank/DDBJ whole genome shotgun (WGS) entry which is preliminary data.</text>
</comment>